<keyword evidence="4" id="KW-0963">Cytoplasm</keyword>
<accession>A0A8D3AF87</accession>
<dbReference type="SUPFAM" id="SSF46934">
    <property type="entry name" value="UBA-like"/>
    <property type="match status" value="2"/>
</dbReference>
<evidence type="ECO:0000256" key="4">
    <source>
        <dbReference type="ARBA" id="ARBA00022490"/>
    </source>
</evidence>
<dbReference type="FunFam" id="1.10.260.100:FF:000006">
    <property type="entry name" value="Ubiquitin-associated domain-containing protein 1"/>
    <property type="match status" value="1"/>
</dbReference>
<evidence type="ECO:0000256" key="5">
    <source>
        <dbReference type="ARBA" id="ARBA00022737"/>
    </source>
</evidence>
<reference evidence="11" key="2">
    <citation type="submission" date="2025-08" db="UniProtKB">
        <authorList>
            <consortium name="Ensembl"/>
        </authorList>
    </citation>
    <scope>IDENTIFICATION</scope>
</reference>
<dbReference type="InterPro" id="IPR009060">
    <property type="entry name" value="UBA-like_sf"/>
</dbReference>
<dbReference type="InterPro" id="IPR052476">
    <property type="entry name" value="UBAC1"/>
</dbReference>
<comment type="subcellular location">
    <subcellularLocation>
        <location evidence="1">Cytoplasm</location>
    </subcellularLocation>
</comment>
<dbReference type="GO" id="GO:0016567">
    <property type="term" value="P:protein ubiquitination"/>
    <property type="evidence" value="ECO:0007669"/>
    <property type="project" value="UniProtKB-UniPathway"/>
</dbReference>
<dbReference type="InterPro" id="IPR029071">
    <property type="entry name" value="Ubiquitin-like_domsf"/>
</dbReference>
<reference evidence="11" key="1">
    <citation type="submission" date="2023-05" db="EMBL/GenBank/DDBJ databases">
        <title>High-quality long-read genome of Scophthalmus maximus.</title>
        <authorList>
            <person name="Lien S."/>
            <person name="Martinez P."/>
        </authorList>
    </citation>
    <scope>NUCLEOTIDE SEQUENCE [LARGE SCALE GENOMIC DNA]</scope>
</reference>
<dbReference type="Proteomes" id="UP000694558">
    <property type="component" value="Chromosome 9"/>
</dbReference>
<dbReference type="Pfam" id="PF23326">
    <property type="entry name" value="UBL_UBAC1"/>
    <property type="match status" value="1"/>
</dbReference>
<dbReference type="PANTHER" id="PTHR46738">
    <property type="entry name" value="UBIQUITIN-ASSOCIATED DOMAIN-CONTAINING PROTEIN 1"/>
    <property type="match status" value="1"/>
</dbReference>
<evidence type="ECO:0000256" key="6">
    <source>
        <dbReference type="ARBA" id="ARBA00022786"/>
    </source>
</evidence>
<evidence type="ECO:0000256" key="8">
    <source>
        <dbReference type="SAM" id="MobiDB-lite"/>
    </source>
</evidence>
<dbReference type="UniPathway" id="UPA00143"/>
<dbReference type="PROSITE" id="PS50030">
    <property type="entry name" value="UBA"/>
    <property type="match status" value="2"/>
</dbReference>
<feature type="domain" description="UBA" evidence="9">
    <location>
        <begin position="301"/>
        <end position="341"/>
    </location>
</feature>
<evidence type="ECO:0000256" key="1">
    <source>
        <dbReference type="ARBA" id="ARBA00004496"/>
    </source>
</evidence>
<feature type="compositionally biased region" description="Basic and acidic residues" evidence="8">
    <location>
        <begin position="108"/>
        <end position="122"/>
    </location>
</feature>
<dbReference type="GO" id="GO:0000151">
    <property type="term" value="C:ubiquitin ligase complex"/>
    <property type="evidence" value="ECO:0007669"/>
    <property type="project" value="TreeGrafter"/>
</dbReference>
<dbReference type="Gene3D" id="1.10.8.10">
    <property type="entry name" value="DNA helicase RuvA subunit, C-terminal domain"/>
    <property type="match status" value="2"/>
</dbReference>
<dbReference type="Pfam" id="PF22562">
    <property type="entry name" value="UBA_7"/>
    <property type="match status" value="2"/>
</dbReference>
<dbReference type="InterPro" id="IPR057650">
    <property type="entry name" value="UBL_UBAC1"/>
</dbReference>
<evidence type="ECO:0000259" key="9">
    <source>
        <dbReference type="PROSITE" id="PS50030"/>
    </source>
</evidence>
<feature type="region of interest" description="Disordered" evidence="8">
    <location>
        <begin position="94"/>
        <end position="122"/>
    </location>
</feature>
<evidence type="ECO:0000313" key="12">
    <source>
        <dbReference type="Proteomes" id="UP000694558"/>
    </source>
</evidence>
<name>A0A8D3AF87_SCOMX</name>
<dbReference type="SUPFAM" id="SSF54236">
    <property type="entry name" value="Ubiquitin-like"/>
    <property type="match status" value="1"/>
</dbReference>
<dbReference type="SMART" id="SM00165">
    <property type="entry name" value="UBA"/>
    <property type="match status" value="2"/>
</dbReference>
<comment type="pathway">
    <text evidence="2">Protein modification; protein ubiquitination.</text>
</comment>
<dbReference type="InterPro" id="IPR006636">
    <property type="entry name" value="STI1_HS-bd"/>
</dbReference>
<evidence type="ECO:0000256" key="7">
    <source>
        <dbReference type="ARBA" id="ARBA00029825"/>
    </source>
</evidence>
<evidence type="ECO:0000256" key="3">
    <source>
        <dbReference type="ARBA" id="ARBA00014196"/>
    </source>
</evidence>
<organism evidence="11 12">
    <name type="scientific">Scophthalmus maximus</name>
    <name type="common">Turbot</name>
    <name type="synonym">Psetta maxima</name>
    <dbReference type="NCBI Taxonomy" id="52904"/>
    <lineage>
        <taxon>Eukaryota</taxon>
        <taxon>Metazoa</taxon>
        <taxon>Chordata</taxon>
        <taxon>Craniata</taxon>
        <taxon>Vertebrata</taxon>
        <taxon>Euteleostomi</taxon>
        <taxon>Actinopterygii</taxon>
        <taxon>Neopterygii</taxon>
        <taxon>Teleostei</taxon>
        <taxon>Neoteleostei</taxon>
        <taxon>Acanthomorphata</taxon>
        <taxon>Carangaria</taxon>
        <taxon>Pleuronectiformes</taxon>
        <taxon>Pleuronectoidei</taxon>
        <taxon>Scophthalmidae</taxon>
        <taxon>Scophthalmus</taxon>
    </lineage>
</organism>
<feature type="compositionally biased region" description="Low complexity" evidence="8">
    <location>
        <begin position="252"/>
        <end position="277"/>
    </location>
</feature>
<dbReference type="CDD" id="cd14304">
    <property type="entry name" value="UBA2_KPC2"/>
    <property type="match status" value="1"/>
</dbReference>
<keyword evidence="6" id="KW-0833">Ubl conjugation pathway</keyword>
<dbReference type="Gene3D" id="3.10.20.90">
    <property type="entry name" value="Phosphatidylinositol 3-kinase Catalytic Subunit, Chain A, domain 1"/>
    <property type="match status" value="1"/>
</dbReference>
<dbReference type="CDD" id="cd14303">
    <property type="entry name" value="UBA1_KPC2"/>
    <property type="match status" value="1"/>
</dbReference>
<protein>
    <recommendedName>
        <fullName evidence="3">Ubiquitin-associated domain-containing protein 1</fullName>
    </recommendedName>
    <alternativeName>
        <fullName evidence="7">Kip1 ubiquitination-promoting complex protein 2</fullName>
    </alternativeName>
</protein>
<evidence type="ECO:0000259" key="10">
    <source>
        <dbReference type="PROSITE" id="PS50053"/>
    </source>
</evidence>
<dbReference type="InterPro" id="IPR041926">
    <property type="entry name" value="UBA1_UBAC1"/>
</dbReference>
<dbReference type="InterPro" id="IPR000626">
    <property type="entry name" value="Ubiquitin-like_dom"/>
</dbReference>
<dbReference type="InterPro" id="IPR015940">
    <property type="entry name" value="UBA"/>
</dbReference>
<sequence>MFVQEEKIFAGKVLKIHICTVDGTEWLEEVTEDTTVEKLKEKCLKHYVHGSLEDPKTLTHHKLIYAATERVLTDTKTVADENLKDKDVLLLIKKRPPQTPPKTADVSSDEKKKQDNKAPDKDAILKATASLSTRHTDRTVTQHNIRDFQTELRKILVSLIEVAQKLLALNPDAVELFKKANAMLDEDEEDRVDETALQQLTEMGFPESRAIKALRLNHMSVTQAMEWLIEHVDDPSVDTPLPGQDSSGGAAGATAAATPGPSASASASASASVSASATDESSRQDELTEIFKRIRRKREFRPDSRAVIALMEMGFDEKEVVDALRVNNNQQDAACEWLLGDRKPSPEDLDKGIDTNSPLFQAILENPVVQLGLTNPKTLLAFEDMLENPLNSTQWMNDPETGPVMLQISRIFQTLNRT</sequence>
<dbReference type="GeneTree" id="ENSGT00390000014658"/>
<feature type="region of interest" description="Disordered" evidence="8">
    <location>
        <begin position="235"/>
        <end position="285"/>
    </location>
</feature>
<dbReference type="SMART" id="SM00727">
    <property type="entry name" value="STI1"/>
    <property type="match status" value="1"/>
</dbReference>
<evidence type="ECO:0000313" key="11">
    <source>
        <dbReference type="Ensembl" id="ENSSMAP00000017322.2"/>
    </source>
</evidence>
<dbReference type="Gene3D" id="1.10.260.100">
    <property type="match status" value="1"/>
</dbReference>
<dbReference type="GO" id="GO:0005737">
    <property type="term" value="C:cytoplasm"/>
    <property type="evidence" value="ECO:0007669"/>
    <property type="project" value="UniProtKB-SubCell"/>
</dbReference>
<dbReference type="AlphaFoldDB" id="A0A8D3AF87"/>
<gene>
    <name evidence="11" type="primary">UBAC1</name>
</gene>
<proteinExistence type="predicted"/>
<dbReference type="CDD" id="cd17066">
    <property type="entry name" value="Ubl_KPC2"/>
    <property type="match status" value="1"/>
</dbReference>
<feature type="domain" description="UBA" evidence="9">
    <location>
        <begin position="191"/>
        <end position="231"/>
    </location>
</feature>
<dbReference type="InterPro" id="IPR041927">
    <property type="entry name" value="UBA2_UBAC1"/>
</dbReference>
<dbReference type="Ensembl" id="ENSSMAT00000017530.2">
    <property type="protein sequence ID" value="ENSSMAP00000017322.2"/>
    <property type="gene ID" value="ENSSMAG00000010580.2"/>
</dbReference>
<keyword evidence="5" id="KW-0677">Repeat</keyword>
<evidence type="ECO:0000256" key="2">
    <source>
        <dbReference type="ARBA" id="ARBA00004906"/>
    </source>
</evidence>
<dbReference type="PROSITE" id="PS50053">
    <property type="entry name" value="UBIQUITIN_2"/>
    <property type="match status" value="1"/>
</dbReference>
<dbReference type="PANTHER" id="PTHR46738:SF1">
    <property type="entry name" value="UBIQUITIN-ASSOCIATED DOMAIN-CONTAINING PROTEIN 1"/>
    <property type="match status" value="1"/>
</dbReference>
<feature type="domain" description="Ubiquitin-like" evidence="10">
    <location>
        <begin position="14"/>
        <end position="98"/>
    </location>
</feature>